<reference evidence="2 3" key="1">
    <citation type="submission" date="2019-02" db="EMBL/GenBank/DDBJ databases">
        <title>Genome sequencing of the rare red list fungi Hericium alpestre (H. flagellum).</title>
        <authorList>
            <person name="Buettner E."/>
            <person name="Kellner H."/>
        </authorList>
    </citation>
    <scope>NUCLEOTIDE SEQUENCE [LARGE SCALE GENOMIC DNA]</scope>
    <source>
        <strain evidence="2 3">DSM 108284</strain>
    </source>
</reference>
<dbReference type="AlphaFoldDB" id="A0A4Y9ZL35"/>
<comment type="caution">
    <text evidence="2">The sequence shown here is derived from an EMBL/GenBank/DDBJ whole genome shotgun (WGS) entry which is preliminary data.</text>
</comment>
<sequence length="702" mass="79537">MSSIEPPKIFSPSGSASQVYVAPNARQATPSSNPSTAGGPVRRSKRIKNQPVDEQRYTRVLAKVTDDFHLYWLAHNGPDKTPLKTVDESIKEIGRTLMSSVAYKSLEDACQAAKRVQIGRLNSRATVIGDKPDIDEVDDVHFAPVPDSNLDIRIWGNSPGLDHEHLYCLDFVVRATRQPVNAPLDYELWVVPPLSAPWLPTASGRLTSMENSFGKASKDIQPGQEKFCLMEAYPRLFAINFDVNHWLLYRLREGRVYGRSTVKNLDQPDMVVVNLPEQFRDWMFRVATLLLLMSILFDVKPILATLDGYVATMTRHMTTILRLCPFFLFIITQGGRDPWILDKLYIYGADAQSQADIRLSSQERFVGMIIMLKVYVTRPLVYKARARTAKETSVHLNEKIEAKEECLHVDHLLQIQLPLADQPGNRSVERSAIHLAALLDTPDEMKQKQAAEPPTVTESSGPLPAKPGETSFREYYHKVVKKRYPNVQVKDDLHLYWLALGHLEKKPFKTVEETTEESARDWFRSSKAYRNLEEARQAVIDFRISKLNSPATVIGTKPDIDEIDDVHYAPVPDSDLDIRVWGNSPGLDRQHLYCLDFVDRATHEPVNAPLDFEIWVVPSLLASWLPSGCGRLMSMENSFGKLSRNIRPGQEKFCVMEGSTFQLKRAGQPEVFYNVPVRPKSSLPDWAENRTILSFTPATRQT</sequence>
<dbReference type="OrthoDB" id="2628807at2759"/>
<organism evidence="2 3">
    <name type="scientific">Hericium alpestre</name>
    <dbReference type="NCBI Taxonomy" id="135208"/>
    <lineage>
        <taxon>Eukaryota</taxon>
        <taxon>Fungi</taxon>
        <taxon>Dikarya</taxon>
        <taxon>Basidiomycota</taxon>
        <taxon>Agaricomycotina</taxon>
        <taxon>Agaricomycetes</taxon>
        <taxon>Russulales</taxon>
        <taxon>Hericiaceae</taxon>
        <taxon>Hericium</taxon>
    </lineage>
</organism>
<feature type="region of interest" description="Disordered" evidence="1">
    <location>
        <begin position="443"/>
        <end position="468"/>
    </location>
</feature>
<protein>
    <submittedName>
        <fullName evidence="2">Uncharacterized protein</fullName>
    </submittedName>
</protein>
<evidence type="ECO:0000313" key="2">
    <source>
        <dbReference type="EMBL" id="TFY75482.1"/>
    </source>
</evidence>
<feature type="compositionally biased region" description="Polar residues" evidence="1">
    <location>
        <begin position="26"/>
        <end position="36"/>
    </location>
</feature>
<evidence type="ECO:0000313" key="3">
    <source>
        <dbReference type="Proteomes" id="UP000298061"/>
    </source>
</evidence>
<evidence type="ECO:0000256" key="1">
    <source>
        <dbReference type="SAM" id="MobiDB-lite"/>
    </source>
</evidence>
<accession>A0A4Y9ZL35</accession>
<dbReference type="EMBL" id="SFCI01001556">
    <property type="protein sequence ID" value="TFY75482.1"/>
    <property type="molecule type" value="Genomic_DNA"/>
</dbReference>
<feature type="region of interest" description="Disordered" evidence="1">
    <location>
        <begin position="22"/>
        <end position="54"/>
    </location>
</feature>
<keyword evidence="3" id="KW-1185">Reference proteome</keyword>
<proteinExistence type="predicted"/>
<dbReference type="Proteomes" id="UP000298061">
    <property type="component" value="Unassembled WGS sequence"/>
</dbReference>
<name>A0A4Y9ZL35_9AGAM</name>
<gene>
    <name evidence="2" type="ORF">EWM64_g8531</name>
</gene>